<dbReference type="Pfam" id="PF13632">
    <property type="entry name" value="Glyco_trans_2_3"/>
    <property type="match status" value="1"/>
</dbReference>
<feature type="transmembrane region" description="Helical" evidence="4">
    <location>
        <begin position="20"/>
        <end position="39"/>
    </location>
</feature>
<feature type="domain" description="Glycosyltransferase 2-like" evidence="6">
    <location>
        <begin position="172"/>
        <end position="405"/>
    </location>
</feature>
<evidence type="ECO:0000259" key="5">
    <source>
        <dbReference type="Pfam" id="PF00535"/>
    </source>
</evidence>
<evidence type="ECO:0000256" key="3">
    <source>
        <dbReference type="ARBA" id="ARBA00022679"/>
    </source>
</evidence>
<evidence type="ECO:0000259" key="6">
    <source>
        <dbReference type="Pfam" id="PF13632"/>
    </source>
</evidence>
<name>A0A895YNU9_9ACTN</name>
<keyword evidence="8" id="KW-1185">Reference proteome</keyword>
<keyword evidence="2" id="KW-0328">Glycosyltransferase</keyword>
<feature type="transmembrane region" description="Helical" evidence="4">
    <location>
        <begin position="354"/>
        <end position="381"/>
    </location>
</feature>
<dbReference type="AlphaFoldDB" id="A0A895YNU9"/>
<dbReference type="EMBL" id="CP070499">
    <property type="protein sequence ID" value="QSB15800.1"/>
    <property type="molecule type" value="Genomic_DNA"/>
</dbReference>
<comment type="similarity">
    <text evidence="1">Belongs to the glycosyltransferase 2 family.</text>
</comment>
<feature type="domain" description="Glycosyltransferase 2-like" evidence="5">
    <location>
        <begin position="66"/>
        <end position="110"/>
    </location>
</feature>
<dbReference type="CDD" id="cd06423">
    <property type="entry name" value="CESA_like"/>
    <property type="match status" value="1"/>
</dbReference>
<keyword evidence="4" id="KW-0472">Membrane</keyword>
<dbReference type="Pfam" id="PF00535">
    <property type="entry name" value="Glycos_transf_2"/>
    <property type="match status" value="1"/>
</dbReference>
<protein>
    <submittedName>
        <fullName evidence="7">Glycosyltransferase</fullName>
    </submittedName>
</protein>
<accession>A0A895YNU9</accession>
<dbReference type="Proteomes" id="UP000662857">
    <property type="component" value="Chromosome"/>
</dbReference>
<gene>
    <name evidence="7" type="ORF">JQS43_05535</name>
</gene>
<evidence type="ECO:0000256" key="2">
    <source>
        <dbReference type="ARBA" id="ARBA00022676"/>
    </source>
</evidence>
<sequence>MNQLSYWVGEVLRYTDVVILGYFLLLNSSLLVLVLLGGWELASNVRRRAFAGLDLTFRSPLTPSISVLMPAHNEGAGIVTAVHAMLALRYPRTQVVVIDDGSTDQTTALLIDEFDLTETPMVMPPDVPVAGEILGVYAPRTGASSPLLVRKTNGGRSDAVNAGINIADGELVCMVDADSVLDSDSLLTVVKPFIDDPLRVVATGGAIRVANGCTIVGGRVIDVRMPTGWLPRIQVAEYLRSFLLGRSGWSRLGSVVIISGAFGLFRRDLVVQIGGLARDTVGEDAELVFRLHRRLREWRADYRIVFVAEPVCWTEVPSTLAVLGRQRRRWHRGLTELLLLHHRSMIGNRRYGRIGLLALPFYLLFELLAPVVELAALVLIPAGMLAGVVDIDFAWRFLLVAYGYAMVVSLLALVMEELVFHRYRRWRDIAAIAAGAVLENVGYRQLTAWYRLQGSWSVLRGSKPVWGTMTRQGLGSASKSSG</sequence>
<dbReference type="Gene3D" id="3.90.550.10">
    <property type="entry name" value="Spore Coat Polysaccharide Biosynthesis Protein SpsA, Chain A"/>
    <property type="match status" value="1"/>
</dbReference>
<dbReference type="RefSeq" id="WP_239677988.1">
    <property type="nucleotide sequence ID" value="NZ_CP070499.1"/>
</dbReference>
<evidence type="ECO:0000256" key="4">
    <source>
        <dbReference type="SAM" id="Phobius"/>
    </source>
</evidence>
<keyword evidence="4" id="KW-0812">Transmembrane</keyword>
<evidence type="ECO:0000313" key="8">
    <source>
        <dbReference type="Proteomes" id="UP000662857"/>
    </source>
</evidence>
<dbReference type="PANTHER" id="PTHR43630">
    <property type="entry name" value="POLY-BETA-1,6-N-ACETYL-D-GLUCOSAMINE SYNTHASE"/>
    <property type="match status" value="1"/>
</dbReference>
<dbReference type="KEGG" id="nhy:JQS43_05535"/>
<dbReference type="InterPro" id="IPR001173">
    <property type="entry name" value="Glyco_trans_2-like"/>
</dbReference>
<dbReference type="GO" id="GO:0016757">
    <property type="term" value="F:glycosyltransferase activity"/>
    <property type="evidence" value="ECO:0007669"/>
    <property type="project" value="UniProtKB-KW"/>
</dbReference>
<dbReference type="SUPFAM" id="SSF53448">
    <property type="entry name" value="Nucleotide-diphospho-sugar transferases"/>
    <property type="match status" value="1"/>
</dbReference>
<dbReference type="PANTHER" id="PTHR43630:SF1">
    <property type="entry name" value="POLY-BETA-1,6-N-ACETYL-D-GLUCOSAMINE SYNTHASE"/>
    <property type="match status" value="1"/>
</dbReference>
<keyword evidence="3" id="KW-0808">Transferase</keyword>
<evidence type="ECO:0000256" key="1">
    <source>
        <dbReference type="ARBA" id="ARBA00006739"/>
    </source>
</evidence>
<keyword evidence="4" id="KW-1133">Transmembrane helix</keyword>
<organism evidence="7 8">
    <name type="scientific">Natronosporangium hydrolyticum</name>
    <dbReference type="NCBI Taxonomy" id="2811111"/>
    <lineage>
        <taxon>Bacteria</taxon>
        <taxon>Bacillati</taxon>
        <taxon>Actinomycetota</taxon>
        <taxon>Actinomycetes</taxon>
        <taxon>Micromonosporales</taxon>
        <taxon>Micromonosporaceae</taxon>
        <taxon>Natronosporangium</taxon>
    </lineage>
</organism>
<reference evidence="7" key="1">
    <citation type="submission" date="2021-02" db="EMBL/GenBank/DDBJ databases">
        <title>Natrosporangium hydrolyticum gen. nov., sp. nov, a haloalkaliphilic actinobacterium from a soda solonchak soil.</title>
        <authorList>
            <person name="Sorokin D.Y."/>
            <person name="Khijniak T.V."/>
            <person name="Zakharycheva A.P."/>
            <person name="Boueva O.V."/>
            <person name="Ariskina E.V."/>
            <person name="Hahnke R.L."/>
            <person name="Bunk B."/>
            <person name="Sproer C."/>
            <person name="Schumann P."/>
            <person name="Evtushenko L.I."/>
            <person name="Kublanov I.V."/>
        </authorList>
    </citation>
    <scope>NUCLEOTIDE SEQUENCE</scope>
    <source>
        <strain evidence="7">DSM 106523</strain>
    </source>
</reference>
<feature type="transmembrane region" description="Helical" evidence="4">
    <location>
        <begin position="393"/>
        <end position="415"/>
    </location>
</feature>
<proteinExistence type="inferred from homology"/>
<dbReference type="InterPro" id="IPR029044">
    <property type="entry name" value="Nucleotide-diphossugar_trans"/>
</dbReference>
<evidence type="ECO:0000313" key="7">
    <source>
        <dbReference type="EMBL" id="QSB15800.1"/>
    </source>
</evidence>